<dbReference type="InterPro" id="IPR006597">
    <property type="entry name" value="Sel1-like"/>
</dbReference>
<dbReference type="PANTHER" id="PTHR45011:SF1">
    <property type="entry name" value="DAP3-BINDING CELL DEATH ENHANCER 1"/>
    <property type="match status" value="1"/>
</dbReference>
<dbReference type="Pfam" id="PF08238">
    <property type="entry name" value="Sel1"/>
    <property type="match status" value="4"/>
</dbReference>
<protein>
    <submittedName>
        <fullName evidence="1">Kinase-like domain-containing protein</fullName>
    </submittedName>
</protein>
<comment type="caution">
    <text evidence="1">The sequence shown here is derived from an EMBL/GenBank/DDBJ whole genome shotgun (WGS) entry which is preliminary data.</text>
</comment>
<dbReference type="Gene3D" id="1.25.40.10">
    <property type="entry name" value="Tetratricopeptide repeat domain"/>
    <property type="match status" value="1"/>
</dbReference>
<dbReference type="OrthoDB" id="2384430at2759"/>
<dbReference type="GO" id="GO:0016301">
    <property type="term" value="F:kinase activity"/>
    <property type="evidence" value="ECO:0007669"/>
    <property type="project" value="UniProtKB-KW"/>
</dbReference>
<dbReference type="InterPro" id="IPR052748">
    <property type="entry name" value="ISR_Activator"/>
</dbReference>
<reference evidence="1" key="1">
    <citation type="submission" date="2019-10" db="EMBL/GenBank/DDBJ databases">
        <title>Conservation and host-specific expression of non-tandemly repeated heterogenous ribosome RNA gene in arbuscular mycorrhizal fungi.</title>
        <authorList>
            <person name="Maeda T."/>
            <person name="Kobayashi Y."/>
            <person name="Nakagawa T."/>
            <person name="Ezawa T."/>
            <person name="Yamaguchi K."/>
            <person name="Bino T."/>
            <person name="Nishimoto Y."/>
            <person name="Shigenobu S."/>
            <person name="Kawaguchi M."/>
        </authorList>
    </citation>
    <scope>NUCLEOTIDE SEQUENCE</scope>
    <source>
        <strain evidence="1">HR1</strain>
    </source>
</reference>
<sequence>MISKKLAEKGNPNAIGYCYDFGIGGVVMKMDMGLIKMSKLKVFELFRKAADLGNVSGIGTDIDIQKAFELYQNAANLGNDCAQYNLALIYEKGKEIKKDMAKAIYWYEKSAEQGHESAQENLIILLENKLRYNEGVY</sequence>
<dbReference type="SMART" id="SM00671">
    <property type="entry name" value="SEL1"/>
    <property type="match status" value="2"/>
</dbReference>
<organism evidence="1 2">
    <name type="scientific">Rhizophagus clarus</name>
    <dbReference type="NCBI Taxonomy" id="94130"/>
    <lineage>
        <taxon>Eukaryota</taxon>
        <taxon>Fungi</taxon>
        <taxon>Fungi incertae sedis</taxon>
        <taxon>Mucoromycota</taxon>
        <taxon>Glomeromycotina</taxon>
        <taxon>Glomeromycetes</taxon>
        <taxon>Glomerales</taxon>
        <taxon>Glomeraceae</taxon>
        <taxon>Rhizophagus</taxon>
    </lineage>
</organism>
<dbReference type="InterPro" id="IPR011990">
    <property type="entry name" value="TPR-like_helical_dom_sf"/>
</dbReference>
<evidence type="ECO:0000313" key="1">
    <source>
        <dbReference type="EMBL" id="GES91034.1"/>
    </source>
</evidence>
<keyword evidence="1" id="KW-0808">Transferase</keyword>
<dbReference type="SUPFAM" id="SSF81901">
    <property type="entry name" value="HCP-like"/>
    <property type="match status" value="1"/>
</dbReference>
<name>A0A8H3LTH1_9GLOM</name>
<dbReference type="PANTHER" id="PTHR45011">
    <property type="entry name" value="DAP3-BINDING CELL DEATH ENHANCER 1"/>
    <property type="match status" value="1"/>
</dbReference>
<evidence type="ECO:0000313" key="2">
    <source>
        <dbReference type="Proteomes" id="UP000615446"/>
    </source>
</evidence>
<dbReference type="EMBL" id="BLAL01000197">
    <property type="protein sequence ID" value="GES91034.1"/>
    <property type="molecule type" value="Genomic_DNA"/>
</dbReference>
<proteinExistence type="predicted"/>
<dbReference type="Proteomes" id="UP000615446">
    <property type="component" value="Unassembled WGS sequence"/>
</dbReference>
<gene>
    <name evidence="1" type="ORF">RCL2_001786700</name>
</gene>
<accession>A0A8H3LTH1</accession>
<keyword evidence="1" id="KW-0418">Kinase</keyword>
<dbReference type="AlphaFoldDB" id="A0A8H3LTH1"/>